<proteinExistence type="predicted"/>
<dbReference type="EMBL" id="UINC01142549">
    <property type="protein sequence ID" value="SVD30943.1"/>
    <property type="molecule type" value="Genomic_DNA"/>
</dbReference>
<dbReference type="AlphaFoldDB" id="A0A382U9K7"/>
<evidence type="ECO:0000313" key="2">
    <source>
        <dbReference type="EMBL" id="SVD30943.1"/>
    </source>
</evidence>
<keyword evidence="1" id="KW-0472">Membrane</keyword>
<name>A0A382U9K7_9ZZZZ</name>
<keyword evidence="1" id="KW-1133">Transmembrane helix</keyword>
<feature type="non-terminal residue" evidence="2">
    <location>
        <position position="144"/>
    </location>
</feature>
<reference evidence="2" key="1">
    <citation type="submission" date="2018-05" db="EMBL/GenBank/DDBJ databases">
        <authorList>
            <person name="Lanie J.A."/>
            <person name="Ng W.-L."/>
            <person name="Kazmierczak K.M."/>
            <person name="Andrzejewski T.M."/>
            <person name="Davidsen T.M."/>
            <person name="Wayne K.J."/>
            <person name="Tettelin H."/>
            <person name="Glass J.I."/>
            <person name="Rusch D."/>
            <person name="Podicherti R."/>
            <person name="Tsui H.-C.T."/>
            <person name="Winkler M.E."/>
        </authorList>
    </citation>
    <scope>NUCLEOTIDE SEQUENCE</scope>
</reference>
<keyword evidence="1" id="KW-0812">Transmembrane</keyword>
<organism evidence="2">
    <name type="scientific">marine metagenome</name>
    <dbReference type="NCBI Taxonomy" id="408172"/>
    <lineage>
        <taxon>unclassified sequences</taxon>
        <taxon>metagenomes</taxon>
        <taxon>ecological metagenomes</taxon>
    </lineage>
</organism>
<gene>
    <name evidence="2" type="ORF">METZ01_LOCUS383797</name>
</gene>
<accession>A0A382U9K7</accession>
<sequence length="144" mass="15990">MAVFQIRYSIVLITLFSIIGSSILIPNSSAQEETQIPNWIKNVAGWWANNEISEKEFLAGIEYLINNNIINIPFIPCGIVAATAASDPTLAAKLIPDWVKNNAGWWATDQIEDADFTNGLEYLIQRNILGLNNEKIIGKVSIED</sequence>
<protein>
    <submittedName>
        <fullName evidence="2">Uncharacterized protein</fullName>
    </submittedName>
</protein>
<feature type="transmembrane region" description="Helical" evidence="1">
    <location>
        <begin position="6"/>
        <end position="25"/>
    </location>
</feature>
<evidence type="ECO:0000256" key="1">
    <source>
        <dbReference type="SAM" id="Phobius"/>
    </source>
</evidence>